<proteinExistence type="inferred from homology"/>
<dbReference type="GO" id="GO:0005737">
    <property type="term" value="C:cytoplasm"/>
    <property type="evidence" value="ECO:0007669"/>
    <property type="project" value="UniProtKB-SubCell"/>
</dbReference>
<keyword evidence="5" id="KW-0698">rRNA processing</keyword>
<keyword evidence="7" id="KW-1185">Reference proteome</keyword>
<keyword evidence="2 5" id="KW-0808">Transferase</keyword>
<comment type="function">
    <text evidence="5">Specifically methylates the pseudouridine at position 1915 (m3Psi1915) in 23S rRNA.</text>
</comment>
<dbReference type="EC" id="2.1.1.177" evidence="5"/>
<organism evidence="6 7">
    <name type="scientific">Marinilabilia salmonicolor</name>
    <dbReference type="NCBI Taxonomy" id="989"/>
    <lineage>
        <taxon>Bacteria</taxon>
        <taxon>Pseudomonadati</taxon>
        <taxon>Bacteroidota</taxon>
        <taxon>Bacteroidia</taxon>
        <taxon>Marinilabiliales</taxon>
        <taxon>Marinilabiliaceae</taxon>
        <taxon>Marinilabilia</taxon>
    </lineage>
</organism>
<keyword evidence="5" id="KW-0963">Cytoplasm</keyword>
<evidence type="ECO:0000256" key="1">
    <source>
        <dbReference type="ARBA" id="ARBA00022603"/>
    </source>
</evidence>
<dbReference type="Pfam" id="PF02590">
    <property type="entry name" value="SPOUT_MTase"/>
    <property type="match status" value="1"/>
</dbReference>
<keyword evidence="3 5" id="KW-0949">S-adenosyl-L-methionine</keyword>
<comment type="caution">
    <text evidence="6">The sequence shown here is derived from an EMBL/GenBank/DDBJ whole genome shotgun (WGS) entry which is preliminary data.</text>
</comment>
<protein>
    <recommendedName>
        <fullName evidence="5">Ribosomal RNA large subunit methyltransferase H</fullName>
        <ecNumber evidence="5">2.1.1.177</ecNumber>
    </recommendedName>
    <alternativeName>
        <fullName evidence="5">23S rRNA (pseudouridine1915-N3)-methyltransferase</fullName>
    </alternativeName>
    <alternativeName>
        <fullName evidence="5">23S rRNA m3Psi1915 methyltransferase</fullName>
    </alternativeName>
    <alternativeName>
        <fullName evidence="5">rRNA (pseudouridine-N3-)-methyltransferase RlmH</fullName>
    </alternativeName>
</protein>
<dbReference type="PIRSF" id="PIRSF004505">
    <property type="entry name" value="MT_bac"/>
    <property type="match status" value="1"/>
</dbReference>
<evidence type="ECO:0000256" key="3">
    <source>
        <dbReference type="ARBA" id="ARBA00022691"/>
    </source>
</evidence>
<dbReference type="NCBIfam" id="NF000990">
    <property type="entry name" value="PRK00103.2-4"/>
    <property type="match status" value="1"/>
</dbReference>
<sequence>MKVLLLMVGKTAEPWLQQGVKQYFDRLNHYLPFEAKILPDIKNAGKMKAEVLKQLEGELILKNVENSDQLVLLDEGGKIFSSRGFSEYMEKQMLGGARRLIFVIGGAWGFPEEVYQRANGKISLSRMTFSHQMVRLIFAEQLYRAMTILKNEPYHHD</sequence>
<dbReference type="Gene3D" id="3.40.1280.10">
    <property type="match status" value="1"/>
</dbReference>
<feature type="binding site" evidence="5">
    <location>
        <position position="105"/>
    </location>
    <ligand>
        <name>S-adenosyl-L-methionine</name>
        <dbReference type="ChEBI" id="CHEBI:59789"/>
    </ligand>
</feature>
<evidence type="ECO:0000256" key="2">
    <source>
        <dbReference type="ARBA" id="ARBA00022679"/>
    </source>
</evidence>
<dbReference type="InterPro" id="IPR029026">
    <property type="entry name" value="tRNA_m1G_MTases_N"/>
</dbReference>
<comment type="subcellular location">
    <subcellularLocation>
        <location evidence="5">Cytoplasm</location>
    </subcellularLocation>
</comment>
<feature type="binding site" evidence="5">
    <location>
        <begin position="124"/>
        <end position="129"/>
    </location>
    <ligand>
        <name>S-adenosyl-L-methionine</name>
        <dbReference type="ChEBI" id="CHEBI:59789"/>
    </ligand>
</feature>
<keyword evidence="1 5" id="KW-0489">Methyltransferase</keyword>
<comment type="subunit">
    <text evidence="5">Homodimer.</text>
</comment>
<dbReference type="PANTHER" id="PTHR33603">
    <property type="entry name" value="METHYLTRANSFERASE"/>
    <property type="match status" value="1"/>
</dbReference>
<dbReference type="InterPro" id="IPR029028">
    <property type="entry name" value="Alpha/beta_knot_MTases"/>
</dbReference>
<dbReference type="SUPFAM" id="SSF75217">
    <property type="entry name" value="alpha/beta knot"/>
    <property type="match status" value="1"/>
</dbReference>
<dbReference type="AlphaFoldDB" id="A0A2T0WPP1"/>
<comment type="similarity">
    <text evidence="4 5">Belongs to the RNA methyltransferase RlmH family.</text>
</comment>
<dbReference type="CDD" id="cd18081">
    <property type="entry name" value="RlmH-like"/>
    <property type="match status" value="1"/>
</dbReference>
<gene>
    <name evidence="5" type="primary">rlmH</name>
    <name evidence="6" type="ORF">DFO77_1437</name>
</gene>
<dbReference type="HAMAP" id="MF_00658">
    <property type="entry name" value="23SrRNA_methyltr_H"/>
    <property type="match status" value="1"/>
</dbReference>
<name>A0A2T0WPP1_9BACT</name>
<evidence type="ECO:0000313" key="6">
    <source>
        <dbReference type="EMBL" id="RCW25751.1"/>
    </source>
</evidence>
<dbReference type="EMBL" id="QPIZ01000043">
    <property type="protein sequence ID" value="RCW25751.1"/>
    <property type="molecule type" value="Genomic_DNA"/>
</dbReference>
<reference evidence="6 7" key="1">
    <citation type="submission" date="2018-07" db="EMBL/GenBank/DDBJ databases">
        <title>Freshwater and sediment microbial communities from various areas in North America, analyzing microbe dynamics in response to fracking.</title>
        <authorList>
            <person name="Lamendella R."/>
        </authorList>
    </citation>
    <scope>NUCLEOTIDE SEQUENCE [LARGE SCALE GENOMIC DNA]</scope>
    <source>
        <strain evidence="6 7">160A</strain>
    </source>
</reference>
<evidence type="ECO:0000256" key="4">
    <source>
        <dbReference type="ARBA" id="ARBA00038303"/>
    </source>
</evidence>
<dbReference type="STRING" id="1168289.GCA_000259075_02455"/>
<dbReference type="PANTHER" id="PTHR33603:SF1">
    <property type="entry name" value="RIBOSOMAL RNA LARGE SUBUNIT METHYLTRANSFERASE H"/>
    <property type="match status" value="1"/>
</dbReference>
<feature type="binding site" evidence="5">
    <location>
        <position position="73"/>
    </location>
    <ligand>
        <name>S-adenosyl-L-methionine</name>
        <dbReference type="ChEBI" id="CHEBI:59789"/>
    </ligand>
</feature>
<dbReference type="OrthoDB" id="9806643at2"/>
<dbReference type="InterPro" id="IPR003742">
    <property type="entry name" value="RlmH-like"/>
</dbReference>
<evidence type="ECO:0000313" key="7">
    <source>
        <dbReference type="Proteomes" id="UP000252733"/>
    </source>
</evidence>
<evidence type="ECO:0000256" key="5">
    <source>
        <dbReference type="HAMAP-Rule" id="MF_00658"/>
    </source>
</evidence>
<comment type="catalytic activity">
    <reaction evidence="5">
        <text>pseudouridine(1915) in 23S rRNA + S-adenosyl-L-methionine = N(3)-methylpseudouridine(1915) in 23S rRNA + S-adenosyl-L-homocysteine + H(+)</text>
        <dbReference type="Rhea" id="RHEA:42752"/>
        <dbReference type="Rhea" id="RHEA-COMP:10221"/>
        <dbReference type="Rhea" id="RHEA-COMP:10222"/>
        <dbReference type="ChEBI" id="CHEBI:15378"/>
        <dbReference type="ChEBI" id="CHEBI:57856"/>
        <dbReference type="ChEBI" id="CHEBI:59789"/>
        <dbReference type="ChEBI" id="CHEBI:65314"/>
        <dbReference type="ChEBI" id="CHEBI:74486"/>
        <dbReference type="EC" id="2.1.1.177"/>
    </reaction>
</comment>
<dbReference type="Proteomes" id="UP000252733">
    <property type="component" value="Unassembled WGS sequence"/>
</dbReference>
<dbReference type="RefSeq" id="WP_106154806.1">
    <property type="nucleotide sequence ID" value="NZ_PVTS01000031.1"/>
</dbReference>
<dbReference type="GO" id="GO:0070038">
    <property type="term" value="F:rRNA (pseudouridine-N3-)-methyltransferase activity"/>
    <property type="evidence" value="ECO:0007669"/>
    <property type="project" value="UniProtKB-UniRule"/>
</dbReference>
<accession>A0A2T0WPP1</accession>